<keyword evidence="3" id="KW-0238">DNA-binding</keyword>
<organism evidence="6 7">
    <name type="scientific">Bacillus thuringiensis</name>
    <dbReference type="NCBI Taxonomy" id="1428"/>
    <lineage>
        <taxon>Bacteria</taxon>
        <taxon>Bacillati</taxon>
        <taxon>Bacillota</taxon>
        <taxon>Bacilli</taxon>
        <taxon>Bacillales</taxon>
        <taxon>Bacillaceae</taxon>
        <taxon>Bacillus</taxon>
        <taxon>Bacillus cereus group</taxon>
    </lineage>
</organism>
<gene>
    <name evidence="6" type="ORF">CN495_13560</name>
</gene>
<evidence type="ECO:0000256" key="1">
    <source>
        <dbReference type="ARBA" id="ARBA00010923"/>
    </source>
</evidence>
<dbReference type="AlphaFoldDB" id="A0ABD6S7W4"/>
<feature type="domain" description="Type I restriction modification DNA specificity" evidence="5">
    <location>
        <begin position="323"/>
        <end position="389"/>
    </location>
</feature>
<keyword evidence="4" id="KW-0175">Coiled coil</keyword>
<dbReference type="GO" id="GO:0003677">
    <property type="term" value="F:DNA binding"/>
    <property type="evidence" value="ECO:0007669"/>
    <property type="project" value="UniProtKB-KW"/>
</dbReference>
<keyword evidence="6" id="KW-0540">Nuclease</keyword>
<evidence type="ECO:0000259" key="5">
    <source>
        <dbReference type="Pfam" id="PF01420"/>
    </source>
</evidence>
<dbReference type="InterPro" id="IPR044946">
    <property type="entry name" value="Restrct_endonuc_typeI_TRD_sf"/>
</dbReference>
<comment type="similarity">
    <text evidence="1">Belongs to the type-I restriction system S methylase family.</text>
</comment>
<name>A0ABD6S7W4_BACTU</name>
<dbReference type="InterPro" id="IPR052021">
    <property type="entry name" value="Type-I_RS_S_subunit"/>
</dbReference>
<dbReference type="PANTHER" id="PTHR30408:SF12">
    <property type="entry name" value="TYPE I RESTRICTION ENZYME MJAVIII SPECIFICITY SUBUNIT"/>
    <property type="match status" value="1"/>
</dbReference>
<dbReference type="RefSeq" id="WP_098221731.1">
    <property type="nucleotide sequence ID" value="NZ_NTVJ01000008.1"/>
</dbReference>
<dbReference type="SUPFAM" id="SSF116734">
    <property type="entry name" value="DNA methylase specificity domain"/>
    <property type="match status" value="2"/>
</dbReference>
<proteinExistence type="inferred from homology"/>
<dbReference type="Pfam" id="PF01420">
    <property type="entry name" value="Methylase_S"/>
    <property type="match status" value="1"/>
</dbReference>
<dbReference type="Proteomes" id="UP000219897">
    <property type="component" value="Unassembled WGS sequence"/>
</dbReference>
<keyword evidence="6" id="KW-0378">Hydrolase</keyword>
<feature type="coiled-coil region" evidence="4">
    <location>
        <begin position="371"/>
        <end position="398"/>
    </location>
</feature>
<dbReference type="PANTHER" id="PTHR30408">
    <property type="entry name" value="TYPE-1 RESTRICTION ENZYME ECOKI SPECIFICITY PROTEIN"/>
    <property type="match status" value="1"/>
</dbReference>
<evidence type="ECO:0000256" key="2">
    <source>
        <dbReference type="ARBA" id="ARBA00022747"/>
    </source>
</evidence>
<evidence type="ECO:0000313" key="7">
    <source>
        <dbReference type="Proteomes" id="UP000219897"/>
    </source>
</evidence>
<dbReference type="InterPro" id="IPR000055">
    <property type="entry name" value="Restrct_endonuc_typeI_TRD"/>
</dbReference>
<evidence type="ECO:0000313" key="6">
    <source>
        <dbReference type="EMBL" id="PER53338.1"/>
    </source>
</evidence>
<protein>
    <submittedName>
        <fullName evidence="6">Restriction endonuclease subunit S</fullName>
    </submittedName>
</protein>
<reference evidence="6 7" key="1">
    <citation type="submission" date="2017-09" db="EMBL/GenBank/DDBJ databases">
        <title>Large-scale bioinformatics analysis of Bacillus genomes uncovers conserved roles of natural products in bacterial physiology.</title>
        <authorList>
            <consortium name="Agbiome Team Llc"/>
            <person name="Bleich R.M."/>
            <person name="Kirk G.J."/>
            <person name="Santa Maria K.C."/>
            <person name="Allen S.E."/>
            <person name="Farag S."/>
            <person name="Shank E.A."/>
            <person name="Bowers A."/>
        </authorList>
    </citation>
    <scope>NUCLEOTIDE SEQUENCE [LARGE SCALE GENOMIC DNA]</scope>
    <source>
        <strain evidence="6 7">AFS005140</strain>
    </source>
</reference>
<keyword evidence="2" id="KW-0680">Restriction system</keyword>
<sequence length="401" mass="47165">MNELKLRFKEFSGEWENQKLENVVDRVTRKNKNLESKLPLTISAERGLVDQITYFNKSIAGKDLSGYYLLKSGEFAYNKSYSNGYPWGAIKRLDNYEMGVLSTLYICFKATNIHGDFLKHYFETDKWYKGVSMMAAEGARNHGLLNIAVNDFFKIHLSFPEENEQRKIAAFFEKLNQKIQFQQQKIDLLQKQKKGYMHRIFEQEIPFKDENGGNHFEWRELAVSDILILHLREIPKPNESYIRLGLRSHAKGTFHEIIDNPETITMDKLFVVHEGDFIINITFAWEQALAILDKEDHGKLVSHRFPTYRFNEGHYSGFYKYYFTTKYFKYCLGNASPGGAGRNRVLNKKDFMNIIVKVPKYEEQIKIANFLSKLDEKIQLEEIKLEDLKKQKKGFMQQMFI</sequence>
<accession>A0ABD6S7W4</accession>
<dbReference type="GO" id="GO:0004519">
    <property type="term" value="F:endonuclease activity"/>
    <property type="evidence" value="ECO:0007669"/>
    <property type="project" value="UniProtKB-KW"/>
</dbReference>
<dbReference type="GO" id="GO:0009307">
    <property type="term" value="P:DNA restriction-modification system"/>
    <property type="evidence" value="ECO:0007669"/>
    <property type="project" value="UniProtKB-KW"/>
</dbReference>
<evidence type="ECO:0000256" key="4">
    <source>
        <dbReference type="SAM" id="Coils"/>
    </source>
</evidence>
<keyword evidence="6" id="KW-0255">Endonuclease</keyword>
<dbReference type="EMBL" id="NTYF01000042">
    <property type="protein sequence ID" value="PER53338.1"/>
    <property type="molecule type" value="Genomic_DNA"/>
</dbReference>
<comment type="caution">
    <text evidence="6">The sequence shown here is derived from an EMBL/GenBank/DDBJ whole genome shotgun (WGS) entry which is preliminary data.</text>
</comment>
<evidence type="ECO:0000256" key="3">
    <source>
        <dbReference type="ARBA" id="ARBA00023125"/>
    </source>
</evidence>
<dbReference type="Gene3D" id="3.90.220.20">
    <property type="entry name" value="DNA methylase specificity domains"/>
    <property type="match status" value="2"/>
</dbReference>